<feature type="binding site" evidence="8">
    <location>
        <position position="79"/>
    </location>
    <ligand>
        <name>Fe cation</name>
        <dbReference type="ChEBI" id="CHEBI:24875"/>
    </ligand>
</feature>
<proteinExistence type="inferred from homology"/>
<evidence type="ECO:0000256" key="8">
    <source>
        <dbReference type="PIRSR" id="PIRSR602481-2"/>
    </source>
</evidence>
<dbReference type="Proteomes" id="UP000287853">
    <property type="component" value="Unassembled WGS sequence"/>
</dbReference>
<dbReference type="InterPro" id="IPR036388">
    <property type="entry name" value="WH-like_DNA-bd_sf"/>
</dbReference>
<comment type="cofactor">
    <cofactor evidence="7">
        <name>Zn(2+)</name>
        <dbReference type="ChEBI" id="CHEBI:29105"/>
    </cofactor>
    <text evidence="7">Binds 1 zinc ion per subunit.</text>
</comment>
<evidence type="ECO:0000256" key="2">
    <source>
        <dbReference type="ARBA" id="ARBA00022491"/>
    </source>
</evidence>
<evidence type="ECO:0000256" key="1">
    <source>
        <dbReference type="ARBA" id="ARBA00007957"/>
    </source>
</evidence>
<dbReference type="GO" id="GO:0008270">
    <property type="term" value="F:zinc ion binding"/>
    <property type="evidence" value="ECO:0007669"/>
    <property type="project" value="TreeGrafter"/>
</dbReference>
<dbReference type="GO" id="GO:0003700">
    <property type="term" value="F:DNA-binding transcription factor activity"/>
    <property type="evidence" value="ECO:0007669"/>
    <property type="project" value="InterPro"/>
</dbReference>
<dbReference type="GO" id="GO:0000976">
    <property type="term" value="F:transcription cis-regulatory region binding"/>
    <property type="evidence" value="ECO:0007669"/>
    <property type="project" value="TreeGrafter"/>
</dbReference>
<feature type="binding site" evidence="7">
    <location>
        <position position="83"/>
    </location>
    <ligand>
        <name>Zn(2+)</name>
        <dbReference type="ChEBI" id="CHEBI:29105"/>
    </ligand>
</feature>
<protein>
    <submittedName>
        <fullName evidence="9">Fe2+ or Zn2+ uptake regulation protein</fullName>
    </submittedName>
</protein>
<dbReference type="GO" id="GO:0045892">
    <property type="term" value="P:negative regulation of DNA-templated transcription"/>
    <property type="evidence" value="ECO:0007669"/>
    <property type="project" value="TreeGrafter"/>
</dbReference>
<evidence type="ECO:0000313" key="9">
    <source>
        <dbReference type="EMBL" id="RWX47474.1"/>
    </source>
</evidence>
<reference evidence="9 10" key="1">
    <citation type="submission" date="2017-01" db="EMBL/GenBank/DDBJ databases">
        <title>The cable genome- insights into the physiology and evolution of filamentous bacteria capable of sulfide oxidation via long distance electron transfer.</title>
        <authorList>
            <person name="Schreiber L."/>
            <person name="Bjerg J.T."/>
            <person name="Boggild A."/>
            <person name="Van De Vossenberg J."/>
            <person name="Meysman F."/>
            <person name="Nielsen L.P."/>
            <person name="Schramm A."/>
            <person name="Kjeldsen K.U."/>
        </authorList>
    </citation>
    <scope>NUCLEOTIDE SEQUENCE [LARGE SCALE GENOMIC DNA]</scope>
    <source>
        <strain evidence="9">MCF</strain>
    </source>
</reference>
<evidence type="ECO:0000313" key="10">
    <source>
        <dbReference type="Proteomes" id="UP000287853"/>
    </source>
</evidence>
<dbReference type="InterPro" id="IPR043135">
    <property type="entry name" value="Fur_C"/>
</dbReference>
<comment type="cofactor">
    <cofactor evidence="8">
        <name>Mn(2+)</name>
        <dbReference type="ChEBI" id="CHEBI:29035"/>
    </cofactor>
    <cofactor evidence="8">
        <name>Fe(2+)</name>
        <dbReference type="ChEBI" id="CHEBI:29033"/>
    </cofactor>
    <text evidence="8">Binds 1 Mn(2+) or Fe(2+) ion per subunit.</text>
</comment>
<comment type="similarity">
    <text evidence="1">Belongs to the Fur family.</text>
</comment>
<keyword evidence="5" id="KW-0238">DNA-binding</keyword>
<evidence type="ECO:0000256" key="7">
    <source>
        <dbReference type="PIRSR" id="PIRSR602481-1"/>
    </source>
</evidence>
<feature type="binding site" evidence="7">
    <location>
        <position position="126"/>
    </location>
    <ligand>
        <name>Zn(2+)</name>
        <dbReference type="ChEBI" id="CHEBI:29105"/>
    </ligand>
</feature>
<dbReference type="Pfam" id="PF01475">
    <property type="entry name" value="FUR"/>
    <property type="match status" value="1"/>
</dbReference>
<keyword evidence="4" id="KW-0805">Transcription regulation</keyword>
<keyword evidence="6" id="KW-0804">Transcription</keyword>
<sequence>MKNILRMTHQRELILEELGNCHSHPTADALYERIKKKLPRISLATVYRNLEILSEAGMIRKLEISGRQKRFDKEIEQHDHVFCVQCRRVDDIKFDQSRLVSLEEGQNQGYKISGCRVEFYGVCPKCQAKNKKKLASKGDCNEGCAKGSCKKNELSERQREVLEVLAKSNDLCVNKDIAAVTSLDPKQISCQLTALKKKGFVTSPVRCKYEITKNGKLAL</sequence>
<dbReference type="Gene3D" id="3.30.1490.190">
    <property type="match status" value="1"/>
</dbReference>
<keyword evidence="3 7" id="KW-0862">Zinc</keyword>
<dbReference type="SUPFAM" id="SSF46785">
    <property type="entry name" value="Winged helix' DNA-binding domain"/>
    <property type="match status" value="2"/>
</dbReference>
<accession>A0A444J2V3</accession>
<gene>
    <name evidence="9" type="ORF">H206_00516</name>
</gene>
<keyword evidence="8" id="KW-0408">Iron</keyword>
<feature type="binding site" evidence="7">
    <location>
        <position position="86"/>
    </location>
    <ligand>
        <name>Zn(2+)</name>
        <dbReference type="ChEBI" id="CHEBI:29105"/>
    </ligand>
</feature>
<feature type="binding site" evidence="7">
    <location>
        <position position="123"/>
    </location>
    <ligand>
        <name>Zn(2+)</name>
        <dbReference type="ChEBI" id="CHEBI:29105"/>
    </ligand>
</feature>
<dbReference type="InterPro" id="IPR036390">
    <property type="entry name" value="WH_DNA-bd_sf"/>
</dbReference>
<dbReference type="GO" id="GO:1900376">
    <property type="term" value="P:regulation of secondary metabolite biosynthetic process"/>
    <property type="evidence" value="ECO:0007669"/>
    <property type="project" value="TreeGrafter"/>
</dbReference>
<evidence type="ECO:0000256" key="3">
    <source>
        <dbReference type="ARBA" id="ARBA00022833"/>
    </source>
</evidence>
<evidence type="ECO:0000256" key="5">
    <source>
        <dbReference type="ARBA" id="ARBA00023125"/>
    </source>
</evidence>
<keyword evidence="7" id="KW-0479">Metal-binding</keyword>
<dbReference type="PANTHER" id="PTHR33202:SF7">
    <property type="entry name" value="FERRIC UPTAKE REGULATION PROTEIN"/>
    <property type="match status" value="1"/>
</dbReference>
<dbReference type="EMBL" id="MTKO01000034">
    <property type="protein sequence ID" value="RWX47474.1"/>
    <property type="molecule type" value="Genomic_DNA"/>
</dbReference>
<dbReference type="PANTHER" id="PTHR33202">
    <property type="entry name" value="ZINC UPTAKE REGULATION PROTEIN"/>
    <property type="match status" value="1"/>
</dbReference>
<name>A0A444J2V3_9BACT</name>
<comment type="caution">
    <text evidence="9">The sequence shown here is derived from an EMBL/GenBank/DDBJ whole genome shotgun (WGS) entry which is preliminary data.</text>
</comment>
<keyword evidence="2" id="KW-0678">Repressor</keyword>
<keyword evidence="10" id="KW-1185">Reference proteome</keyword>
<dbReference type="CDD" id="cd07153">
    <property type="entry name" value="Fur_like"/>
    <property type="match status" value="1"/>
</dbReference>
<evidence type="ECO:0000256" key="4">
    <source>
        <dbReference type="ARBA" id="ARBA00023015"/>
    </source>
</evidence>
<dbReference type="AlphaFoldDB" id="A0A444J2V3"/>
<dbReference type="Gene3D" id="1.10.10.10">
    <property type="entry name" value="Winged helix-like DNA-binding domain superfamily/Winged helix DNA-binding domain"/>
    <property type="match status" value="2"/>
</dbReference>
<dbReference type="InterPro" id="IPR002481">
    <property type="entry name" value="FUR"/>
</dbReference>
<organism evidence="9 10">
    <name type="scientific">Candidatus Electrothrix aarhusensis</name>
    <dbReference type="NCBI Taxonomy" id="1859131"/>
    <lineage>
        <taxon>Bacteria</taxon>
        <taxon>Pseudomonadati</taxon>
        <taxon>Thermodesulfobacteriota</taxon>
        <taxon>Desulfobulbia</taxon>
        <taxon>Desulfobulbales</taxon>
        <taxon>Desulfobulbaceae</taxon>
        <taxon>Candidatus Electrothrix</taxon>
    </lineage>
</organism>
<evidence type="ECO:0000256" key="6">
    <source>
        <dbReference type="ARBA" id="ARBA00023163"/>
    </source>
</evidence>